<dbReference type="Gene3D" id="1.20.120.450">
    <property type="entry name" value="dinb family like domain"/>
    <property type="match status" value="1"/>
</dbReference>
<evidence type="ECO:0000313" key="3">
    <source>
        <dbReference type="Proteomes" id="UP000295197"/>
    </source>
</evidence>
<protein>
    <submittedName>
        <fullName evidence="2">DinB family protein</fullName>
    </submittedName>
</protein>
<dbReference type="RefSeq" id="WP_132776665.1">
    <property type="nucleotide sequence ID" value="NZ_SMBZ01000004.1"/>
</dbReference>
<accession>A0A4R3VW53</accession>
<name>A0A4R3VW53_9SPHI</name>
<dbReference type="EMBL" id="SMBZ01000004">
    <property type="protein sequence ID" value="TCV19569.1"/>
    <property type="molecule type" value="Genomic_DNA"/>
</dbReference>
<gene>
    <name evidence="2" type="ORF">EDC17_100491</name>
</gene>
<organism evidence="2 3">
    <name type="scientific">Sphingobacterium alimentarium</name>
    <dbReference type="NCBI Taxonomy" id="797292"/>
    <lineage>
        <taxon>Bacteria</taxon>
        <taxon>Pseudomonadati</taxon>
        <taxon>Bacteroidota</taxon>
        <taxon>Sphingobacteriia</taxon>
        <taxon>Sphingobacteriales</taxon>
        <taxon>Sphingobacteriaceae</taxon>
        <taxon>Sphingobacterium</taxon>
    </lineage>
</organism>
<comment type="caution">
    <text evidence="2">The sequence shown here is derived from an EMBL/GenBank/DDBJ whole genome shotgun (WGS) entry which is preliminary data.</text>
</comment>
<reference evidence="2 3" key="1">
    <citation type="submission" date="2019-03" db="EMBL/GenBank/DDBJ databases">
        <title>Genomic Encyclopedia of Type Strains, Phase IV (KMG-IV): sequencing the most valuable type-strain genomes for metagenomic binning, comparative biology and taxonomic classification.</title>
        <authorList>
            <person name="Goeker M."/>
        </authorList>
    </citation>
    <scope>NUCLEOTIDE SEQUENCE [LARGE SCALE GENOMIC DNA]</scope>
    <source>
        <strain evidence="2 3">DSM 22362</strain>
    </source>
</reference>
<evidence type="ECO:0000313" key="2">
    <source>
        <dbReference type="EMBL" id="TCV19569.1"/>
    </source>
</evidence>
<keyword evidence="3" id="KW-1185">Reference proteome</keyword>
<dbReference type="SUPFAM" id="SSF109854">
    <property type="entry name" value="DinB/YfiT-like putative metalloenzymes"/>
    <property type="match status" value="1"/>
</dbReference>
<dbReference type="Pfam" id="PF12867">
    <property type="entry name" value="DinB_2"/>
    <property type="match status" value="1"/>
</dbReference>
<feature type="domain" description="DinB-like" evidence="1">
    <location>
        <begin position="8"/>
        <end position="159"/>
    </location>
</feature>
<dbReference type="AlphaFoldDB" id="A0A4R3VW53"/>
<evidence type="ECO:0000259" key="1">
    <source>
        <dbReference type="Pfam" id="PF12867"/>
    </source>
</evidence>
<dbReference type="InterPro" id="IPR034660">
    <property type="entry name" value="DinB/YfiT-like"/>
</dbReference>
<sequence>MEATTTKFQQTIKELTEMLEAFSTEQLNKIPFPNSWTAGQVGDHLLKSYGSWEIFKGWTGFADRPYDENCKLLSELFLNFNIKLIAEHSDAIYPSEGYIEKENLVLNIQTVSDRIISFSSRNDLRVLCLDFEFPTLGHMTRFEWLHFYVVHTQRHIKQLTKIFNILNSLK</sequence>
<dbReference type="InterPro" id="IPR024775">
    <property type="entry name" value="DinB-like"/>
</dbReference>
<dbReference type="Proteomes" id="UP000295197">
    <property type="component" value="Unassembled WGS sequence"/>
</dbReference>
<proteinExistence type="predicted"/>
<dbReference type="OrthoDB" id="679284at2"/>